<evidence type="ECO:0000313" key="8">
    <source>
        <dbReference type="Proteomes" id="UP000594263"/>
    </source>
</evidence>
<accession>A0A7N0TFR8</accession>
<comment type="similarity">
    <text evidence="1 5">Belongs to the Frigida family.</text>
</comment>
<dbReference type="GO" id="GO:0030154">
    <property type="term" value="P:cell differentiation"/>
    <property type="evidence" value="ECO:0007669"/>
    <property type="project" value="UniProtKB-KW"/>
</dbReference>
<dbReference type="OMA" id="KENDEQS"/>
<organism evidence="7 8">
    <name type="scientific">Kalanchoe fedtschenkoi</name>
    <name type="common">Lavender scallops</name>
    <name type="synonym">South American air plant</name>
    <dbReference type="NCBI Taxonomy" id="63787"/>
    <lineage>
        <taxon>Eukaryota</taxon>
        <taxon>Viridiplantae</taxon>
        <taxon>Streptophyta</taxon>
        <taxon>Embryophyta</taxon>
        <taxon>Tracheophyta</taxon>
        <taxon>Spermatophyta</taxon>
        <taxon>Magnoliopsida</taxon>
        <taxon>eudicotyledons</taxon>
        <taxon>Gunneridae</taxon>
        <taxon>Pentapetalae</taxon>
        <taxon>Saxifragales</taxon>
        <taxon>Crassulaceae</taxon>
        <taxon>Kalanchoe</taxon>
    </lineage>
</organism>
<keyword evidence="4 5" id="KW-0287">Flowering</keyword>
<dbReference type="Gramene" id="Kaladp0036s0064.1.v1.1">
    <property type="protein sequence ID" value="Kaladp0036s0064.1.v1.1"/>
    <property type="gene ID" value="Kaladp0036s0064.v1.1"/>
</dbReference>
<proteinExistence type="inferred from homology"/>
<keyword evidence="2 5" id="KW-0217">Developmental protein</keyword>
<dbReference type="PANTHER" id="PTHR31791">
    <property type="entry name" value="FRIGIDA-LIKE PROTEIN 3-RELATED"/>
    <property type="match status" value="1"/>
</dbReference>
<keyword evidence="6" id="KW-0175">Coiled coil</keyword>
<sequence>MRLREERVEVLRRGIFREINAERERLAVMRRREIGERSGLGEREVEKMEREIQVKRERKRFEKERKERVLSAEREVEKMRTEMEREIKEQRMRLEDERKRLEKEIEKKSNAVEWRWKRLEHLKKMADERRKEAEAKELMVEGDKKAVEKRFSELKMWEEELHKMKRSVNDLCEEMKAEKESVTEIWEINGRLSEELELKRSQTSALQEEVKLLKKQIELRSKASCLPEKSRKVKGFEKSGLSMRGEQLSSIQNHLHAKEISHAQYERDEEAACVPTPDDVGRNEAEAPTNMNAVELNKAEWLSTCNPADVPCVDVMLSGKMDGRTLQVYLNDMLSKNVKLQDEIPAILSRMSDPAKIVLDTMEGFYSPHFGTAREESQTTVVRKTCICLLRNLRSMSPTFSASVRDEALKLAFGWKEKMTDENQLEVMGFIELVQTYGLANEFNGFELLNLSKMCSSQLAPPLKLLQDLGCIGSTTHYIKSLLRTNRRLQALKYISEAKLEDEFVVGPVVEAHLNYLKQTSYSILQEGGNTNAAQSSSTVDGSLLMPYRLCFSQMKAVDFEITGLKDLLKCIVENELQDQYSLASLKERIGQVSSQKHSRKRAAVSPRPKVSCVGRCNNVKRLKKESRLA</sequence>
<dbReference type="EnsemblPlants" id="Kaladp0036s0064.1.v1.1">
    <property type="protein sequence ID" value="Kaladp0036s0064.1.v1.1"/>
    <property type="gene ID" value="Kaladp0036s0064.v1.1"/>
</dbReference>
<evidence type="ECO:0000256" key="1">
    <source>
        <dbReference type="ARBA" id="ARBA00008956"/>
    </source>
</evidence>
<feature type="coiled-coil region" evidence="6">
    <location>
        <begin position="154"/>
        <end position="216"/>
    </location>
</feature>
<dbReference type="InterPro" id="IPR012474">
    <property type="entry name" value="Frigida"/>
</dbReference>
<keyword evidence="3 5" id="KW-0221">Differentiation</keyword>
<dbReference type="Proteomes" id="UP000594263">
    <property type="component" value="Unplaced"/>
</dbReference>
<feature type="coiled-coil region" evidence="6">
    <location>
        <begin position="45"/>
        <end position="111"/>
    </location>
</feature>
<reference evidence="7" key="1">
    <citation type="submission" date="2021-01" db="UniProtKB">
        <authorList>
            <consortium name="EnsemblPlants"/>
        </authorList>
    </citation>
    <scope>IDENTIFICATION</scope>
</reference>
<evidence type="ECO:0000313" key="7">
    <source>
        <dbReference type="EnsemblPlants" id="Kaladp0036s0064.1.v1.1"/>
    </source>
</evidence>
<dbReference type="AlphaFoldDB" id="A0A7N0TFR8"/>
<evidence type="ECO:0000256" key="5">
    <source>
        <dbReference type="RuleBase" id="RU364012"/>
    </source>
</evidence>
<dbReference type="PANTHER" id="PTHR31791:SF47">
    <property type="entry name" value="INACTIVE FRIGIDA-LIKE PROTEIN 2"/>
    <property type="match status" value="1"/>
</dbReference>
<name>A0A7N0TFR8_KALFE</name>
<dbReference type="Pfam" id="PF07899">
    <property type="entry name" value="Frigida"/>
    <property type="match status" value="1"/>
</dbReference>
<evidence type="ECO:0000256" key="6">
    <source>
        <dbReference type="SAM" id="Coils"/>
    </source>
</evidence>
<protein>
    <recommendedName>
        <fullName evidence="5">FRIGIDA-like protein</fullName>
    </recommendedName>
</protein>
<evidence type="ECO:0000256" key="3">
    <source>
        <dbReference type="ARBA" id="ARBA00022782"/>
    </source>
</evidence>
<evidence type="ECO:0000256" key="2">
    <source>
        <dbReference type="ARBA" id="ARBA00022473"/>
    </source>
</evidence>
<evidence type="ECO:0000256" key="4">
    <source>
        <dbReference type="ARBA" id="ARBA00023089"/>
    </source>
</evidence>
<dbReference type="GO" id="GO:0009908">
    <property type="term" value="P:flower development"/>
    <property type="evidence" value="ECO:0007669"/>
    <property type="project" value="UniProtKB-KW"/>
</dbReference>
<keyword evidence="8" id="KW-1185">Reference proteome</keyword>